<name>A0A9D6QJK0_UNCEI</name>
<dbReference type="AlphaFoldDB" id="A0A9D6QJK0"/>
<feature type="signal peptide" evidence="1">
    <location>
        <begin position="1"/>
        <end position="27"/>
    </location>
</feature>
<dbReference type="Proteomes" id="UP000807850">
    <property type="component" value="Unassembled WGS sequence"/>
</dbReference>
<comment type="caution">
    <text evidence="2">The sequence shown here is derived from an EMBL/GenBank/DDBJ whole genome shotgun (WGS) entry which is preliminary data.</text>
</comment>
<organism evidence="2 3">
    <name type="scientific">Eiseniibacteriota bacterium</name>
    <dbReference type="NCBI Taxonomy" id="2212470"/>
    <lineage>
        <taxon>Bacteria</taxon>
        <taxon>Candidatus Eiseniibacteriota</taxon>
    </lineage>
</organism>
<dbReference type="EMBL" id="JACQAY010000108">
    <property type="protein sequence ID" value="MBI3539345.1"/>
    <property type="molecule type" value="Genomic_DNA"/>
</dbReference>
<gene>
    <name evidence="2" type="ORF">HY076_03630</name>
</gene>
<feature type="chain" id="PRO_5039445980" evidence="1">
    <location>
        <begin position="28"/>
        <end position="97"/>
    </location>
</feature>
<sequence length="97" mass="10382">MKLMRRFAGLLVAMMLLVGVVALPRQAAAIDDGNPWIPPIEFGDPDGAGPGNVVRSLFVFTVLFQIHPELAILSLRPVSSTSLSSGAHAAHMVRAHR</sequence>
<evidence type="ECO:0000313" key="2">
    <source>
        <dbReference type="EMBL" id="MBI3539345.1"/>
    </source>
</evidence>
<proteinExistence type="predicted"/>
<evidence type="ECO:0000256" key="1">
    <source>
        <dbReference type="SAM" id="SignalP"/>
    </source>
</evidence>
<keyword evidence="1" id="KW-0732">Signal</keyword>
<protein>
    <submittedName>
        <fullName evidence="2">Uncharacterized protein</fullName>
    </submittedName>
</protein>
<reference evidence="2" key="1">
    <citation type="submission" date="2020-07" db="EMBL/GenBank/DDBJ databases">
        <title>Huge and variable diversity of episymbiotic CPR bacteria and DPANN archaea in groundwater ecosystems.</title>
        <authorList>
            <person name="He C.Y."/>
            <person name="Keren R."/>
            <person name="Whittaker M."/>
            <person name="Farag I.F."/>
            <person name="Doudna J."/>
            <person name="Cate J.H.D."/>
            <person name="Banfield J.F."/>
        </authorList>
    </citation>
    <scope>NUCLEOTIDE SEQUENCE</scope>
    <source>
        <strain evidence="2">NC_groundwater_928_Pr1_S-0.2um_72_17</strain>
    </source>
</reference>
<evidence type="ECO:0000313" key="3">
    <source>
        <dbReference type="Proteomes" id="UP000807850"/>
    </source>
</evidence>
<accession>A0A9D6QJK0</accession>